<dbReference type="PANTHER" id="PTHR11552:SF147">
    <property type="entry name" value="CHOLINE DEHYDROGENASE, MITOCHONDRIAL"/>
    <property type="match status" value="1"/>
</dbReference>
<evidence type="ECO:0000256" key="4">
    <source>
        <dbReference type="ARBA" id="ARBA00022827"/>
    </source>
</evidence>
<proteinExistence type="inferred from homology"/>
<dbReference type="PIRSF" id="PIRSF000137">
    <property type="entry name" value="Alcohol_oxidase"/>
    <property type="match status" value="1"/>
</dbReference>
<dbReference type="EMBL" id="JAGSOH010000079">
    <property type="protein sequence ID" value="MBR7829236.1"/>
    <property type="molecule type" value="Genomic_DNA"/>
</dbReference>
<dbReference type="InterPro" id="IPR007867">
    <property type="entry name" value="GMC_OxRtase_C"/>
</dbReference>
<dbReference type="Pfam" id="PF05199">
    <property type="entry name" value="GMC_oxred_C"/>
    <property type="match status" value="1"/>
</dbReference>
<keyword evidence="8" id="KW-1185">Reference proteome</keyword>
<evidence type="ECO:0000256" key="3">
    <source>
        <dbReference type="ARBA" id="ARBA00022630"/>
    </source>
</evidence>
<accession>A0A941ED46</accession>
<evidence type="ECO:0000313" key="7">
    <source>
        <dbReference type="EMBL" id="MBR7829236.1"/>
    </source>
</evidence>
<evidence type="ECO:0000256" key="5">
    <source>
        <dbReference type="PIRSR" id="PIRSR000137-2"/>
    </source>
</evidence>
<dbReference type="GO" id="GO:0016614">
    <property type="term" value="F:oxidoreductase activity, acting on CH-OH group of donors"/>
    <property type="evidence" value="ECO:0007669"/>
    <property type="project" value="InterPro"/>
</dbReference>
<dbReference type="PROSITE" id="PS00624">
    <property type="entry name" value="GMC_OXRED_2"/>
    <property type="match status" value="1"/>
</dbReference>
<evidence type="ECO:0000256" key="1">
    <source>
        <dbReference type="ARBA" id="ARBA00001974"/>
    </source>
</evidence>
<dbReference type="Pfam" id="PF00732">
    <property type="entry name" value="GMC_oxred_N"/>
    <property type="match status" value="1"/>
</dbReference>
<organism evidence="7 8">
    <name type="scientific">Actinospica acidithermotolerans</name>
    <dbReference type="NCBI Taxonomy" id="2828514"/>
    <lineage>
        <taxon>Bacteria</taxon>
        <taxon>Bacillati</taxon>
        <taxon>Actinomycetota</taxon>
        <taxon>Actinomycetes</taxon>
        <taxon>Catenulisporales</taxon>
        <taxon>Actinospicaceae</taxon>
        <taxon>Actinospica</taxon>
    </lineage>
</organism>
<evidence type="ECO:0000256" key="2">
    <source>
        <dbReference type="ARBA" id="ARBA00010790"/>
    </source>
</evidence>
<feature type="binding site" evidence="5">
    <location>
        <position position="222"/>
    </location>
    <ligand>
        <name>FAD</name>
        <dbReference type="ChEBI" id="CHEBI:57692"/>
    </ligand>
</feature>
<comment type="caution">
    <text evidence="7">The sequence shown here is derived from an EMBL/GenBank/DDBJ whole genome shotgun (WGS) entry which is preliminary data.</text>
</comment>
<dbReference type="InterPro" id="IPR036188">
    <property type="entry name" value="FAD/NAD-bd_sf"/>
</dbReference>
<dbReference type="GO" id="GO:0050660">
    <property type="term" value="F:flavin adenine dinucleotide binding"/>
    <property type="evidence" value="ECO:0007669"/>
    <property type="project" value="InterPro"/>
</dbReference>
<dbReference type="InterPro" id="IPR012132">
    <property type="entry name" value="GMC_OxRdtase"/>
</dbReference>
<evidence type="ECO:0000313" key="8">
    <source>
        <dbReference type="Proteomes" id="UP000676325"/>
    </source>
</evidence>
<name>A0A941ED46_9ACTN</name>
<dbReference type="RefSeq" id="WP_212520371.1">
    <property type="nucleotide sequence ID" value="NZ_JAGSOH010000079.1"/>
</dbReference>
<reference evidence="7" key="1">
    <citation type="submission" date="2021-04" db="EMBL/GenBank/DDBJ databases">
        <title>Genome based classification of Actinospica acidithermotolerans sp. nov., an actinobacterium isolated from an Indonesian hot spring.</title>
        <authorList>
            <person name="Kusuma A.B."/>
            <person name="Putra K.E."/>
            <person name="Nafisah S."/>
            <person name="Loh J."/>
            <person name="Nouioui I."/>
            <person name="Goodfellow M."/>
        </authorList>
    </citation>
    <scope>NUCLEOTIDE SEQUENCE</scope>
    <source>
        <strain evidence="7">MGRD01-02</strain>
    </source>
</reference>
<comment type="cofactor">
    <cofactor evidence="1 5">
        <name>FAD</name>
        <dbReference type="ChEBI" id="CHEBI:57692"/>
    </cofactor>
</comment>
<dbReference type="InterPro" id="IPR000172">
    <property type="entry name" value="GMC_OxRdtase_N"/>
</dbReference>
<evidence type="ECO:0000259" key="6">
    <source>
        <dbReference type="PROSITE" id="PS00624"/>
    </source>
</evidence>
<gene>
    <name evidence="7" type="ORF">KDK95_23210</name>
</gene>
<feature type="binding site" evidence="5">
    <location>
        <position position="431"/>
    </location>
    <ligand>
        <name>substrate</name>
    </ligand>
</feature>
<dbReference type="Gene3D" id="3.50.50.60">
    <property type="entry name" value="FAD/NAD(P)-binding domain"/>
    <property type="match status" value="1"/>
</dbReference>
<sequence>MSLQPEADRIETDIAIVGGGAAGCVLAARLSERGGPRVLLIEAGPDYPDPDALPAELRSGWRSAGTHDWGYTDEATGGAVARAKLVGGCSATNGTIALRGAPADYDGWARLGNPGWSFAEVLEDFRRLETDLDFADGWHGRVGPIPIRRYEPRELTPVGAAAYEALVEAGFPEVVDHNRPGAAGVGAAPVNTIGGVRMSAALTYLRAARDRANLSILPGALVDRVLIENGRAAGVRLADGRAVRAARVVLAAGTYGSPAILLRSGIGPARDLAVLGLPCRSHLPGVGANLQEHPGISVVWPAAADFPDGPRFQIVATRTDSDGTDDAPWLQHVPAATSTLFWISATVMRPRSRGRLRLATLDPEAAPKIRLNLLEDPADLAAMIRGVRSARQVGAISPLRELAGGPEQWLGAGMDEGAELVDAVRRSAWTYHHACGTCAMGPDPEQGAVVNARGEVYGVPGLSVADASIMPVIPSGNTHLPTLMVAEHLAAVIGEAGSPNSADEADNRYVAKP</sequence>
<dbReference type="Proteomes" id="UP000676325">
    <property type="component" value="Unassembled WGS sequence"/>
</dbReference>
<dbReference type="SUPFAM" id="SSF54373">
    <property type="entry name" value="FAD-linked reductases, C-terminal domain"/>
    <property type="match status" value="1"/>
</dbReference>
<comment type="similarity">
    <text evidence="2">Belongs to the GMC oxidoreductase family.</text>
</comment>
<keyword evidence="4 5" id="KW-0274">FAD</keyword>
<dbReference type="SUPFAM" id="SSF51905">
    <property type="entry name" value="FAD/NAD(P)-binding domain"/>
    <property type="match status" value="1"/>
</dbReference>
<dbReference type="PANTHER" id="PTHR11552">
    <property type="entry name" value="GLUCOSE-METHANOL-CHOLINE GMC OXIDOREDUCTASE"/>
    <property type="match status" value="1"/>
</dbReference>
<protein>
    <submittedName>
        <fullName evidence="7">GMC family oxidoreductase N-terminal domain-containing protein</fullName>
    </submittedName>
</protein>
<dbReference type="AlphaFoldDB" id="A0A941ED46"/>
<feature type="domain" description="Glucose-methanol-choline oxidoreductase N-terminal" evidence="6">
    <location>
        <begin position="253"/>
        <end position="267"/>
    </location>
</feature>
<keyword evidence="3" id="KW-0285">Flavoprotein</keyword>
<dbReference type="Gene3D" id="3.30.410.40">
    <property type="match status" value="1"/>
</dbReference>